<dbReference type="Proteomes" id="UP001595765">
    <property type="component" value="Unassembled WGS sequence"/>
</dbReference>
<organism evidence="2 3">
    <name type="scientific">Streptomyces polygonati</name>
    <dbReference type="NCBI Taxonomy" id="1617087"/>
    <lineage>
        <taxon>Bacteria</taxon>
        <taxon>Bacillati</taxon>
        <taxon>Actinomycetota</taxon>
        <taxon>Actinomycetes</taxon>
        <taxon>Kitasatosporales</taxon>
        <taxon>Streptomycetaceae</taxon>
        <taxon>Streptomyces</taxon>
    </lineage>
</organism>
<protein>
    <submittedName>
        <fullName evidence="2">VWA domain-containing protein</fullName>
    </submittedName>
</protein>
<dbReference type="Pfam" id="PF00092">
    <property type="entry name" value="VWA"/>
    <property type="match status" value="1"/>
</dbReference>
<keyword evidence="3" id="KW-1185">Reference proteome</keyword>
<dbReference type="EMBL" id="JBHSBB010000001">
    <property type="protein sequence ID" value="MFC4029910.1"/>
    <property type="molecule type" value="Genomic_DNA"/>
</dbReference>
<evidence type="ECO:0000313" key="3">
    <source>
        <dbReference type="Proteomes" id="UP001595765"/>
    </source>
</evidence>
<comment type="caution">
    <text evidence="2">The sequence shown here is derived from an EMBL/GenBank/DDBJ whole genome shotgun (WGS) entry which is preliminary data.</text>
</comment>
<dbReference type="SMART" id="SM00327">
    <property type="entry name" value="VWA"/>
    <property type="match status" value="1"/>
</dbReference>
<dbReference type="InterPro" id="IPR036465">
    <property type="entry name" value="vWFA_dom_sf"/>
</dbReference>
<dbReference type="PROSITE" id="PS50234">
    <property type="entry name" value="VWFA"/>
    <property type="match status" value="1"/>
</dbReference>
<dbReference type="InterPro" id="IPR002035">
    <property type="entry name" value="VWF_A"/>
</dbReference>
<gene>
    <name evidence="2" type="ORF">ACFO3J_00325</name>
</gene>
<name>A0ABV8HDB8_9ACTN</name>
<feature type="domain" description="VWFA" evidence="1">
    <location>
        <begin position="7"/>
        <end position="185"/>
    </location>
</feature>
<dbReference type="SUPFAM" id="SSF53300">
    <property type="entry name" value="vWA-like"/>
    <property type="match status" value="1"/>
</dbReference>
<dbReference type="Gene3D" id="3.40.50.410">
    <property type="entry name" value="von Willebrand factor, type A domain"/>
    <property type="match status" value="1"/>
</dbReference>
<evidence type="ECO:0000313" key="2">
    <source>
        <dbReference type="EMBL" id="MFC4029910.1"/>
    </source>
</evidence>
<accession>A0ABV8HDB8</accession>
<dbReference type="RefSeq" id="WP_386424547.1">
    <property type="nucleotide sequence ID" value="NZ_JBHSBB010000001.1"/>
</dbReference>
<proteinExistence type="predicted"/>
<sequence length="223" mass="23503">MSQQVLPFYLVCDESGSMSGGPIEAINKSLPDLHQEIGSNPVVADKTRFCLIGFSDQAEILLPLSDLSVVASMPALRATGGTNYGAAFRTLKSTIDADVAQLKSEGHQVYRPAVFFLSDGQASSNWHADYQDLVDPAWRSHPNILAFGFGQADESVIRQVATTKAFIADGTLGPAEALGEFAQSLIRSIVNSGTQSAANSQGGATLVMPDAVPGFTTITADPI</sequence>
<evidence type="ECO:0000259" key="1">
    <source>
        <dbReference type="PROSITE" id="PS50234"/>
    </source>
</evidence>
<reference evidence="3" key="1">
    <citation type="journal article" date="2019" name="Int. J. Syst. Evol. Microbiol.">
        <title>The Global Catalogue of Microorganisms (GCM) 10K type strain sequencing project: providing services to taxonomists for standard genome sequencing and annotation.</title>
        <authorList>
            <consortium name="The Broad Institute Genomics Platform"/>
            <consortium name="The Broad Institute Genome Sequencing Center for Infectious Disease"/>
            <person name="Wu L."/>
            <person name="Ma J."/>
        </authorList>
    </citation>
    <scope>NUCLEOTIDE SEQUENCE [LARGE SCALE GENOMIC DNA]</scope>
    <source>
        <strain evidence="3">CGMCC 4.7237</strain>
    </source>
</reference>